<evidence type="ECO:0000313" key="3">
    <source>
        <dbReference type="Proteomes" id="UP000000768"/>
    </source>
</evidence>
<feature type="region of interest" description="Disordered" evidence="1">
    <location>
        <begin position="137"/>
        <end position="165"/>
    </location>
</feature>
<reference evidence="2 3" key="1">
    <citation type="journal article" date="2009" name="Nature">
        <title>The Sorghum bicolor genome and the diversification of grasses.</title>
        <authorList>
            <person name="Paterson A.H."/>
            <person name="Bowers J.E."/>
            <person name="Bruggmann R."/>
            <person name="Dubchak I."/>
            <person name="Grimwood J."/>
            <person name="Gundlach H."/>
            <person name="Haberer G."/>
            <person name="Hellsten U."/>
            <person name="Mitros T."/>
            <person name="Poliakov A."/>
            <person name="Schmutz J."/>
            <person name="Spannagl M."/>
            <person name="Tang H."/>
            <person name="Wang X."/>
            <person name="Wicker T."/>
            <person name="Bharti A.K."/>
            <person name="Chapman J."/>
            <person name="Feltus F.A."/>
            <person name="Gowik U."/>
            <person name="Grigoriev I.V."/>
            <person name="Lyons E."/>
            <person name="Maher C.A."/>
            <person name="Martis M."/>
            <person name="Narechania A."/>
            <person name="Otillar R.P."/>
            <person name="Penning B.W."/>
            <person name="Salamov A.A."/>
            <person name="Wang Y."/>
            <person name="Zhang L."/>
            <person name="Carpita N.C."/>
            <person name="Freeling M."/>
            <person name="Gingle A.R."/>
            <person name="Hash C.T."/>
            <person name="Keller B."/>
            <person name="Klein P."/>
            <person name="Kresovich S."/>
            <person name="McCann M.C."/>
            <person name="Ming R."/>
            <person name="Peterson D.G."/>
            <person name="Mehboob-ur-Rahman"/>
            <person name="Ware D."/>
            <person name="Westhoff P."/>
            <person name="Mayer K.F."/>
            <person name="Messing J."/>
            <person name="Rokhsar D.S."/>
        </authorList>
    </citation>
    <scope>NUCLEOTIDE SEQUENCE [LARGE SCALE GENOMIC DNA]</scope>
    <source>
        <strain evidence="3">cv. BTx623</strain>
    </source>
</reference>
<reference evidence="3" key="2">
    <citation type="journal article" date="2018" name="Plant J.">
        <title>The Sorghum bicolor reference genome: improved assembly, gene annotations, a transcriptome atlas, and signatures of genome organization.</title>
        <authorList>
            <person name="McCormick R.F."/>
            <person name="Truong S.K."/>
            <person name="Sreedasyam A."/>
            <person name="Jenkins J."/>
            <person name="Shu S."/>
            <person name="Sims D."/>
            <person name="Kennedy M."/>
            <person name="Amirebrahimi M."/>
            <person name="Weers B.D."/>
            <person name="McKinley B."/>
            <person name="Mattison A."/>
            <person name="Morishige D.T."/>
            <person name="Grimwood J."/>
            <person name="Schmutz J."/>
            <person name="Mullet J.E."/>
        </authorList>
    </citation>
    <scope>NUCLEOTIDE SEQUENCE [LARGE SCALE GENOMIC DNA]</scope>
    <source>
        <strain evidence="3">cv. BTx623</strain>
    </source>
</reference>
<feature type="region of interest" description="Disordered" evidence="1">
    <location>
        <begin position="1"/>
        <end position="24"/>
    </location>
</feature>
<proteinExistence type="predicted"/>
<dbReference type="Gramene" id="OQU78396">
    <property type="protein sequence ID" value="OQU78396"/>
    <property type="gene ID" value="SORBI_3009G223800"/>
</dbReference>
<gene>
    <name evidence="2" type="ORF">SORBI_3009G223800</name>
</gene>
<keyword evidence="3" id="KW-1185">Reference proteome</keyword>
<feature type="region of interest" description="Disordered" evidence="1">
    <location>
        <begin position="191"/>
        <end position="297"/>
    </location>
</feature>
<sequence>MTALRPTVPAVSKKASPKKSPGKSYYEVAATAGVGLGHASPRSGGAKIAATAGGLHVSPRGGKGVNASPAAGVAALVDGDAASLVFASRTGARRGGTGALDGSTVQRAGQKGRDASPAAGVAALVDGDAASPVLASRTGARRGGTAGALDGSTVQRADQKGGDPSPAAGVVALVDEDDAAASPVLASRAGARRGGGTFGLDGSTTMGPAESGRGVASAATSSSSVVAALGGGRGHAPPAASVPGGGGGGGRGGGRSGGGGRGHGGAGDGGGAAAGGGGAGGAAGDGGGAGDITPTQFVPRPLPQPQCAGCKQSAIAYIGCCLRNVFPLMLVGAHRVGNSLYYHYGRVPEVIDNNVVALTITVPWYIVQGQGRISCYKECEPQVIPRHVYFP</sequence>
<protein>
    <submittedName>
        <fullName evidence="2">Uncharacterized protein</fullName>
    </submittedName>
</protein>
<dbReference type="InParanoid" id="A0A1Z5R4V3"/>
<accession>A0A1Z5R4V3</accession>
<feature type="compositionally biased region" description="Gly residues" evidence="1">
    <location>
        <begin position="243"/>
        <end position="290"/>
    </location>
</feature>
<dbReference type="AlphaFoldDB" id="A0A1Z5R4V3"/>
<feature type="compositionally biased region" description="Low complexity" evidence="1">
    <location>
        <begin position="200"/>
        <end position="228"/>
    </location>
</feature>
<dbReference type="EMBL" id="CM000768">
    <property type="protein sequence ID" value="OQU78396.1"/>
    <property type="molecule type" value="Genomic_DNA"/>
</dbReference>
<evidence type="ECO:0000256" key="1">
    <source>
        <dbReference type="SAM" id="MobiDB-lite"/>
    </source>
</evidence>
<organism evidence="2 3">
    <name type="scientific">Sorghum bicolor</name>
    <name type="common">Sorghum</name>
    <name type="synonym">Sorghum vulgare</name>
    <dbReference type="NCBI Taxonomy" id="4558"/>
    <lineage>
        <taxon>Eukaryota</taxon>
        <taxon>Viridiplantae</taxon>
        <taxon>Streptophyta</taxon>
        <taxon>Embryophyta</taxon>
        <taxon>Tracheophyta</taxon>
        <taxon>Spermatophyta</taxon>
        <taxon>Magnoliopsida</taxon>
        <taxon>Liliopsida</taxon>
        <taxon>Poales</taxon>
        <taxon>Poaceae</taxon>
        <taxon>PACMAD clade</taxon>
        <taxon>Panicoideae</taxon>
        <taxon>Andropogonodae</taxon>
        <taxon>Andropogoneae</taxon>
        <taxon>Sorghinae</taxon>
        <taxon>Sorghum</taxon>
    </lineage>
</organism>
<feature type="region of interest" description="Disordered" evidence="1">
    <location>
        <begin position="93"/>
        <end position="114"/>
    </location>
</feature>
<dbReference type="Proteomes" id="UP000000768">
    <property type="component" value="Chromosome 9"/>
</dbReference>
<evidence type="ECO:0000313" key="2">
    <source>
        <dbReference type="EMBL" id="OQU78396.1"/>
    </source>
</evidence>
<name>A0A1Z5R4V3_SORBI</name>